<dbReference type="Pfam" id="PF07963">
    <property type="entry name" value="N_methyl"/>
    <property type="match status" value="1"/>
</dbReference>
<comment type="similarity">
    <text evidence="9">Belongs to the GSP H family.</text>
</comment>
<evidence type="ECO:0000256" key="1">
    <source>
        <dbReference type="ARBA" id="ARBA00004377"/>
    </source>
</evidence>
<dbReference type="NCBIfam" id="TIGR02532">
    <property type="entry name" value="IV_pilin_GFxxxE"/>
    <property type="match status" value="1"/>
</dbReference>
<keyword evidence="8 11" id="KW-0472">Membrane</keyword>
<evidence type="ECO:0000256" key="10">
    <source>
        <dbReference type="ARBA" id="ARBA00030775"/>
    </source>
</evidence>
<dbReference type="EMBL" id="UFSO01000003">
    <property type="protein sequence ID" value="SSY80979.1"/>
    <property type="molecule type" value="Genomic_DNA"/>
</dbReference>
<comment type="subcellular location">
    <subcellularLocation>
        <location evidence="1">Cell inner membrane</location>
        <topology evidence="1">Single-pass membrane protein</topology>
    </subcellularLocation>
</comment>
<sequence length="237" mass="25588">MKKHTSGFTLVELMVTIAVIAIMAAIAFPSMRDFVASARIANRAEQIGNLFRFAKSEAVRLGKPVIICGTQIRDDGRSLGVCDDKQLNSGLMAYADNNRNGVFDAGTDSELRTITINAGSKNNLKLGTANYQMALNGAITPIMPAAPEFIFMSSGAFGTKPNTGDLTGLQVQNRFVTFQLYDNVKYSKARNFIGRVVYISPTGIVNTCYDQATRPTKPSTDSSKNTIIAAVCNLPTN</sequence>
<evidence type="ECO:0000259" key="12">
    <source>
        <dbReference type="Pfam" id="PF12019"/>
    </source>
</evidence>
<keyword evidence="7 11" id="KW-1133">Transmembrane helix</keyword>
<evidence type="ECO:0000313" key="14">
    <source>
        <dbReference type="Proteomes" id="UP000254209"/>
    </source>
</evidence>
<dbReference type="GO" id="GO:0015628">
    <property type="term" value="P:protein secretion by the type II secretion system"/>
    <property type="evidence" value="ECO:0007669"/>
    <property type="project" value="InterPro"/>
</dbReference>
<evidence type="ECO:0000256" key="2">
    <source>
        <dbReference type="ARBA" id="ARBA00021549"/>
    </source>
</evidence>
<evidence type="ECO:0000256" key="4">
    <source>
        <dbReference type="ARBA" id="ARBA00022481"/>
    </source>
</evidence>
<dbReference type="SUPFAM" id="SSF54523">
    <property type="entry name" value="Pili subunits"/>
    <property type="match status" value="1"/>
</dbReference>
<dbReference type="RefSeq" id="WP_051968384.1">
    <property type="nucleotide sequence ID" value="NZ_CP091519.2"/>
</dbReference>
<dbReference type="InterPro" id="IPR022346">
    <property type="entry name" value="T2SS_GspH"/>
</dbReference>
<feature type="domain" description="General secretion pathway GspH" evidence="12">
    <location>
        <begin position="44"/>
        <end position="155"/>
    </location>
</feature>
<gene>
    <name evidence="13" type="primary">pilE_2</name>
    <name evidence="13" type="ORF">NCTC10283_02543</name>
</gene>
<keyword evidence="6 11" id="KW-0812">Transmembrane</keyword>
<dbReference type="AlphaFoldDB" id="A0A376BVN7"/>
<dbReference type="GO" id="GO:0015627">
    <property type="term" value="C:type II protein secretion system complex"/>
    <property type="evidence" value="ECO:0007669"/>
    <property type="project" value="InterPro"/>
</dbReference>
<dbReference type="Gene3D" id="3.30.700.10">
    <property type="entry name" value="Glycoprotein, Type 4 Pilin"/>
    <property type="match status" value="1"/>
</dbReference>
<keyword evidence="14" id="KW-1185">Reference proteome</keyword>
<dbReference type="Pfam" id="PF12019">
    <property type="entry name" value="GspH"/>
    <property type="match status" value="1"/>
</dbReference>
<evidence type="ECO:0000256" key="11">
    <source>
        <dbReference type="SAM" id="Phobius"/>
    </source>
</evidence>
<evidence type="ECO:0000256" key="8">
    <source>
        <dbReference type="ARBA" id="ARBA00023136"/>
    </source>
</evidence>
<dbReference type="Proteomes" id="UP000254209">
    <property type="component" value="Unassembled WGS sequence"/>
</dbReference>
<dbReference type="InterPro" id="IPR012902">
    <property type="entry name" value="N_methyl_site"/>
</dbReference>
<feature type="transmembrane region" description="Helical" evidence="11">
    <location>
        <begin position="7"/>
        <end position="28"/>
    </location>
</feature>
<evidence type="ECO:0000256" key="3">
    <source>
        <dbReference type="ARBA" id="ARBA00022475"/>
    </source>
</evidence>
<dbReference type="PROSITE" id="PS00409">
    <property type="entry name" value="PROKAR_NTER_METHYL"/>
    <property type="match status" value="1"/>
</dbReference>
<keyword evidence="3" id="KW-1003">Cell membrane</keyword>
<evidence type="ECO:0000256" key="7">
    <source>
        <dbReference type="ARBA" id="ARBA00022989"/>
    </source>
</evidence>
<keyword evidence="4" id="KW-0488">Methylation</keyword>
<evidence type="ECO:0000313" key="13">
    <source>
        <dbReference type="EMBL" id="SSY80979.1"/>
    </source>
</evidence>
<dbReference type="OrthoDB" id="8594937at2"/>
<keyword evidence="5" id="KW-0997">Cell inner membrane</keyword>
<evidence type="ECO:0000256" key="5">
    <source>
        <dbReference type="ARBA" id="ARBA00022519"/>
    </source>
</evidence>
<reference evidence="13 14" key="1">
    <citation type="submission" date="2018-06" db="EMBL/GenBank/DDBJ databases">
        <authorList>
            <consortium name="Pathogen Informatics"/>
            <person name="Doyle S."/>
        </authorList>
    </citation>
    <scope>NUCLEOTIDE SEQUENCE [LARGE SCALE GENOMIC DNA]</scope>
    <source>
        <strain evidence="13 14">NCTC10283</strain>
    </source>
</reference>
<dbReference type="GO" id="GO:0005886">
    <property type="term" value="C:plasma membrane"/>
    <property type="evidence" value="ECO:0007669"/>
    <property type="project" value="UniProtKB-SubCell"/>
</dbReference>
<evidence type="ECO:0000256" key="6">
    <source>
        <dbReference type="ARBA" id="ARBA00022692"/>
    </source>
</evidence>
<protein>
    <recommendedName>
        <fullName evidence="2">Type II secretion system protein H</fullName>
    </recommendedName>
    <alternativeName>
        <fullName evidence="10">General secretion pathway protein H</fullName>
    </alternativeName>
</protein>
<dbReference type="InterPro" id="IPR045584">
    <property type="entry name" value="Pilin-like"/>
</dbReference>
<dbReference type="STRING" id="1120980.GCA_000745955_00405"/>
<evidence type="ECO:0000256" key="9">
    <source>
        <dbReference type="ARBA" id="ARBA00025772"/>
    </source>
</evidence>
<name>A0A376BVN7_9NEIS</name>
<proteinExistence type="inferred from homology"/>
<organism evidence="13 14">
    <name type="scientific">Alysiella crassa</name>
    <dbReference type="NCBI Taxonomy" id="153491"/>
    <lineage>
        <taxon>Bacteria</taxon>
        <taxon>Pseudomonadati</taxon>
        <taxon>Pseudomonadota</taxon>
        <taxon>Betaproteobacteria</taxon>
        <taxon>Neisseriales</taxon>
        <taxon>Neisseriaceae</taxon>
        <taxon>Alysiella</taxon>
    </lineage>
</organism>
<accession>A0A376BVN7</accession>